<organism evidence="1 2">
    <name type="scientific">Caballeronia concitans</name>
    <dbReference type="NCBI Taxonomy" id="1777133"/>
    <lineage>
        <taxon>Bacteria</taxon>
        <taxon>Pseudomonadati</taxon>
        <taxon>Pseudomonadota</taxon>
        <taxon>Betaproteobacteria</taxon>
        <taxon>Burkholderiales</taxon>
        <taxon>Burkholderiaceae</taxon>
        <taxon>Caballeronia</taxon>
    </lineage>
</organism>
<name>A0A658QYC8_9BURK</name>
<keyword evidence="2" id="KW-1185">Reference proteome</keyword>
<proteinExistence type="predicted"/>
<comment type="caution">
    <text evidence="1">The sequence shown here is derived from an EMBL/GenBank/DDBJ whole genome shotgun (WGS) entry which is preliminary data.</text>
</comment>
<protein>
    <submittedName>
        <fullName evidence="1">Uncharacterized protein</fullName>
    </submittedName>
</protein>
<dbReference type="Proteomes" id="UP000198263">
    <property type="component" value="Unassembled WGS sequence"/>
</dbReference>
<evidence type="ECO:0000313" key="2">
    <source>
        <dbReference type="Proteomes" id="UP000198263"/>
    </source>
</evidence>
<dbReference type="EMBL" id="FCNV02000005">
    <property type="protein sequence ID" value="SAL32810.1"/>
    <property type="molecule type" value="Genomic_DNA"/>
</dbReference>
<dbReference type="AlphaFoldDB" id="A0A658QYC8"/>
<accession>A0A658QYC8</accession>
<reference evidence="1 2" key="1">
    <citation type="submission" date="2016-01" db="EMBL/GenBank/DDBJ databases">
        <authorList>
            <person name="Peeters C."/>
        </authorList>
    </citation>
    <scope>NUCLEOTIDE SEQUENCE [LARGE SCALE GENOMIC DNA]</scope>
    <source>
        <strain evidence="1">LMG 29315</strain>
    </source>
</reference>
<evidence type="ECO:0000313" key="1">
    <source>
        <dbReference type="EMBL" id="SAL32810.1"/>
    </source>
</evidence>
<sequence>MVSLQEELARLEQADRHIAEATVRIATHEALIGSGDLPDAEKRRAEDLLAAMQATLAQFLLHREAIVEVVGQLMKQSHEEKRE</sequence>
<gene>
    <name evidence="1" type="ORF">AWB72_03000</name>
</gene>
<dbReference type="RefSeq" id="WP_244285636.1">
    <property type="nucleotide sequence ID" value="NZ_FCNV02000005.1"/>
</dbReference>